<dbReference type="PRINTS" id="PR00187">
    <property type="entry name" value="HAEMOCYANIN"/>
</dbReference>
<comment type="subcellular location">
    <subcellularLocation>
        <location evidence="1">Secreted</location>
    </subcellularLocation>
</comment>
<dbReference type="SUPFAM" id="SSF48050">
    <property type="entry name" value="Hemocyanin, N-terminal domain"/>
    <property type="match status" value="1"/>
</dbReference>
<dbReference type="GO" id="GO:0016491">
    <property type="term" value="F:oxidoreductase activity"/>
    <property type="evidence" value="ECO:0007669"/>
    <property type="project" value="InterPro"/>
</dbReference>
<dbReference type="OrthoDB" id="8119704at2759"/>
<keyword evidence="3" id="KW-0479">Metal-binding</keyword>
<dbReference type="Pfam" id="PF00372">
    <property type="entry name" value="Hemocyanin_M"/>
    <property type="match status" value="1"/>
</dbReference>
<dbReference type="PROSITE" id="PS00210">
    <property type="entry name" value="HEMOCYANIN_2"/>
    <property type="match status" value="1"/>
</dbReference>
<name>A0A3R7LRU7_PENVA</name>
<feature type="domain" description="Tyrosinase copper-binding" evidence="7">
    <location>
        <begin position="440"/>
        <end position="451"/>
    </location>
</feature>
<dbReference type="Proteomes" id="UP000283509">
    <property type="component" value="Unassembled WGS sequence"/>
</dbReference>
<evidence type="ECO:0000256" key="1">
    <source>
        <dbReference type="ARBA" id="ARBA00004613"/>
    </source>
</evidence>
<dbReference type="InterPro" id="IPR037020">
    <property type="entry name" value="Hemocyanin_C_sf"/>
</dbReference>
<evidence type="ECO:0000259" key="7">
    <source>
        <dbReference type="PROSITE" id="PS00498"/>
    </source>
</evidence>
<dbReference type="SUPFAM" id="SSF48056">
    <property type="entry name" value="Di-copper centre-containing domain"/>
    <property type="match status" value="1"/>
</dbReference>
<evidence type="ECO:0000256" key="4">
    <source>
        <dbReference type="ARBA" id="ARBA00023008"/>
    </source>
</evidence>
<keyword evidence="2" id="KW-0964">Secreted</keyword>
<dbReference type="SUPFAM" id="SSF81296">
    <property type="entry name" value="E set domains"/>
    <property type="match status" value="1"/>
</dbReference>
<dbReference type="PROSITE" id="PS00498">
    <property type="entry name" value="TYROSINASE_2"/>
    <property type="match status" value="1"/>
</dbReference>
<dbReference type="Pfam" id="PF03722">
    <property type="entry name" value="Hemocyanin_N"/>
    <property type="match status" value="1"/>
</dbReference>
<comment type="caution">
    <text evidence="8">The sequence shown here is derived from an EMBL/GenBank/DDBJ whole genome shotgun (WGS) entry which is preliminary data.</text>
</comment>
<accession>A0A3R7LRU7</accession>
<dbReference type="InterPro" id="IPR008922">
    <property type="entry name" value="Di-copper_centre_dom_sf"/>
</dbReference>
<evidence type="ECO:0000313" key="9">
    <source>
        <dbReference type="Proteomes" id="UP000283509"/>
    </source>
</evidence>
<reference evidence="8 9" key="1">
    <citation type="submission" date="2018-04" db="EMBL/GenBank/DDBJ databases">
        <authorList>
            <person name="Zhang X."/>
            <person name="Yuan J."/>
            <person name="Li F."/>
            <person name="Xiang J."/>
        </authorList>
    </citation>
    <scope>NUCLEOTIDE SEQUENCE [LARGE SCALE GENOMIC DNA]</scope>
    <source>
        <tissue evidence="8">Muscle</tissue>
    </source>
</reference>
<reference evidence="8 9" key="2">
    <citation type="submission" date="2019-01" db="EMBL/GenBank/DDBJ databases">
        <title>The decoding of complex shrimp genome reveals the adaptation for benthos swimmer, frequently molting mechanism and breeding impact on genome.</title>
        <authorList>
            <person name="Sun Y."/>
            <person name="Gao Y."/>
            <person name="Yu Y."/>
        </authorList>
    </citation>
    <scope>NUCLEOTIDE SEQUENCE [LARGE SCALE GENOMIC DNA]</scope>
    <source>
        <tissue evidence="8">Muscle</tissue>
    </source>
</reference>
<dbReference type="InterPro" id="IPR002227">
    <property type="entry name" value="Tyrosinase_Cu-bd"/>
</dbReference>
<protein>
    <submittedName>
        <fullName evidence="8">Prophenoloxidase-1</fullName>
    </submittedName>
</protein>
<dbReference type="PANTHER" id="PTHR11511:SF4">
    <property type="entry name" value="PHENOLOXIDASE 2-RELATED"/>
    <property type="match status" value="1"/>
</dbReference>
<dbReference type="InterPro" id="IPR005203">
    <property type="entry name" value="Hemocyanin_C"/>
</dbReference>
<organism evidence="8 9">
    <name type="scientific">Penaeus vannamei</name>
    <name type="common">Whiteleg shrimp</name>
    <name type="synonym">Litopenaeus vannamei</name>
    <dbReference type="NCBI Taxonomy" id="6689"/>
    <lineage>
        <taxon>Eukaryota</taxon>
        <taxon>Metazoa</taxon>
        <taxon>Ecdysozoa</taxon>
        <taxon>Arthropoda</taxon>
        <taxon>Crustacea</taxon>
        <taxon>Multicrustacea</taxon>
        <taxon>Malacostraca</taxon>
        <taxon>Eumalacostraca</taxon>
        <taxon>Eucarida</taxon>
        <taxon>Decapoda</taxon>
        <taxon>Dendrobranchiata</taxon>
        <taxon>Penaeoidea</taxon>
        <taxon>Penaeidae</taxon>
        <taxon>Penaeus</taxon>
    </lineage>
</organism>
<evidence type="ECO:0000256" key="3">
    <source>
        <dbReference type="ARBA" id="ARBA00022723"/>
    </source>
</evidence>
<dbReference type="Gene3D" id="2.60.40.1520">
    <property type="entry name" value="Hemocyanin, C-terminal domain"/>
    <property type="match status" value="1"/>
</dbReference>
<evidence type="ECO:0000256" key="6">
    <source>
        <dbReference type="SAM" id="MobiDB-lite"/>
    </source>
</evidence>
<dbReference type="EMBL" id="QCYY01004270">
    <property type="protein sequence ID" value="ROT61249.1"/>
    <property type="molecule type" value="Genomic_DNA"/>
</dbReference>
<dbReference type="STRING" id="6689.A0A3R7LRU7"/>
<dbReference type="InterPro" id="IPR036697">
    <property type="entry name" value="Hemocyanin_N_sf"/>
</dbReference>
<proteinExistence type="predicted"/>
<dbReference type="GO" id="GO:0046872">
    <property type="term" value="F:metal ion binding"/>
    <property type="evidence" value="ECO:0007669"/>
    <property type="project" value="UniProtKB-KW"/>
</dbReference>
<keyword evidence="4" id="KW-0186">Copper</keyword>
<dbReference type="GO" id="GO:0005576">
    <property type="term" value="C:extracellular region"/>
    <property type="evidence" value="ECO:0007669"/>
    <property type="project" value="UniProtKB-SubCell"/>
</dbReference>
<dbReference type="Gene3D" id="1.10.1280.10">
    <property type="entry name" value="Di-copper center containing domain from catechol oxidase"/>
    <property type="match status" value="1"/>
</dbReference>
<keyword evidence="9" id="KW-1185">Reference proteome</keyword>
<dbReference type="InterPro" id="IPR014756">
    <property type="entry name" value="Ig_E-set"/>
</dbReference>
<dbReference type="PANTHER" id="PTHR11511">
    <property type="entry name" value="LARVAL STORAGE PROTEIN/PHENOLOXIDASE"/>
    <property type="match status" value="1"/>
</dbReference>
<gene>
    <name evidence="8" type="ORF">C7M84_021009</name>
</gene>
<dbReference type="AlphaFoldDB" id="A0A3R7LRU7"/>
<dbReference type="Pfam" id="PF03723">
    <property type="entry name" value="Hemocyanin_C"/>
    <property type="match status" value="1"/>
</dbReference>
<evidence type="ECO:0000256" key="5">
    <source>
        <dbReference type="ARBA" id="ARBA00023157"/>
    </source>
</evidence>
<keyword evidence="5" id="KW-1015">Disulfide bond</keyword>
<dbReference type="InterPro" id="IPR005204">
    <property type="entry name" value="Hemocyanin_N"/>
</dbReference>
<evidence type="ECO:0000313" key="8">
    <source>
        <dbReference type="EMBL" id="ROT61249.1"/>
    </source>
</evidence>
<feature type="compositionally biased region" description="Low complexity" evidence="6">
    <location>
        <begin position="20"/>
        <end position="36"/>
    </location>
</feature>
<evidence type="ECO:0000256" key="2">
    <source>
        <dbReference type="ARBA" id="ARBA00022525"/>
    </source>
</evidence>
<dbReference type="Gene3D" id="1.20.1370.10">
    <property type="entry name" value="Hemocyanin, N-terminal domain"/>
    <property type="match status" value="1"/>
</dbReference>
<feature type="region of interest" description="Disordered" evidence="6">
    <location>
        <begin position="1"/>
        <end position="39"/>
    </location>
</feature>
<dbReference type="InterPro" id="IPR013788">
    <property type="entry name" value="Hemocyanin/hexamerin"/>
</dbReference>
<sequence length="727" mass="82943">MSQRDLRQPHSFPRLRRGRSSLLSSSRSDTSFRLSSMNQRTMANDQQRLLYLFELPQEPIQTPRGGGSVQFKLENDDTPPSVATRVGLSPSVSVPVPERKDVALQDLGTATSIPMGSAFSFFLASHRRAARDLCNVFMKTNGAEDLMQVAARVHGKVNETLFIYAISFVILRKKELHSVRLPTMVEVFPSRFVPQEALSRAQLQVNRMDPNQSEAVIIEHGPEFSGSPVKPEHRVSYWREDYGINVHHWHWHLIYPPGMGVDRDRKGELFYYMHQQIIARYDMERLSLGLPRVQKLDNWRVPIEDGYFPKLTVNNSGRAWGSRQDNTLPKDFRRTEIGDPVDITDLEIWRARLLGAIHQGYMVDRNGDKVPLRDDVTSGKRGIDILADALEADADHSVNFPYYGDLHNIGHDILAFSHDPDNAHKEEMGVVGDLGTSLRDPVFFRLHKLVDDLFQEYKLTQPPYKEEELFLPGVRIERAGVVRDDEADVLLTGWNTREFEASRGIDFNGRPVILRLTHLDHKPFDYHIQINNDLREPKEVTVRIYLAPKFNGREQEMNFMEQRILWCELDKFTVHLKPGKNHVVRSSKESSITNLEELTFKDLENSGPGNSSEQSAFNFCGCGWPQHMLLPRGRPEGMAFQLFFMLTDYAKDKVSNPGGVRRCANGVSFCGMQDAKYPDARPMGFPFDRRPAPTLQGLPVNTTADYARLGNAFMHDVTIKFLGDKLN</sequence>
<dbReference type="InterPro" id="IPR000896">
    <property type="entry name" value="Hemocyanin/hexamerin_mid_dom"/>
</dbReference>